<keyword evidence="3" id="KW-0808">Transferase</keyword>
<comment type="caution">
    <text evidence="3">The sequence shown here is derived from an EMBL/GenBank/DDBJ whole genome shotgun (WGS) entry which is preliminary data.</text>
</comment>
<name>A0A2S9XDV5_9BACT</name>
<feature type="region of interest" description="Disordered" evidence="1">
    <location>
        <begin position="134"/>
        <end position="169"/>
    </location>
</feature>
<keyword evidence="4" id="KW-1185">Reference proteome</keyword>
<proteinExistence type="predicted"/>
<evidence type="ECO:0000313" key="3">
    <source>
        <dbReference type="EMBL" id="PRP91042.1"/>
    </source>
</evidence>
<dbReference type="Proteomes" id="UP000237968">
    <property type="component" value="Unassembled WGS sequence"/>
</dbReference>
<evidence type="ECO:0000313" key="4">
    <source>
        <dbReference type="Proteomes" id="UP000237968"/>
    </source>
</evidence>
<dbReference type="EC" id="2.7.11.1" evidence="3"/>
<dbReference type="OrthoDB" id="9799195at2"/>
<organism evidence="3 4">
    <name type="scientific">Enhygromyxa salina</name>
    <dbReference type="NCBI Taxonomy" id="215803"/>
    <lineage>
        <taxon>Bacteria</taxon>
        <taxon>Pseudomonadati</taxon>
        <taxon>Myxococcota</taxon>
        <taxon>Polyangia</taxon>
        <taxon>Nannocystales</taxon>
        <taxon>Nannocystaceae</taxon>
        <taxon>Enhygromyxa</taxon>
    </lineage>
</organism>
<dbReference type="Pfam" id="PF13581">
    <property type="entry name" value="HATPase_c_2"/>
    <property type="match status" value="1"/>
</dbReference>
<dbReference type="InterPro" id="IPR036890">
    <property type="entry name" value="HATPase_C_sf"/>
</dbReference>
<evidence type="ECO:0000256" key="1">
    <source>
        <dbReference type="SAM" id="MobiDB-lite"/>
    </source>
</evidence>
<gene>
    <name evidence="3" type="primary">rsbT_2</name>
    <name evidence="3" type="ORF">ENSA5_58910</name>
</gene>
<dbReference type="InterPro" id="IPR003594">
    <property type="entry name" value="HATPase_dom"/>
</dbReference>
<accession>A0A2S9XDV5</accession>
<dbReference type="SMART" id="SM00387">
    <property type="entry name" value="HATPase_c"/>
    <property type="match status" value="1"/>
</dbReference>
<dbReference type="RefSeq" id="WP_106395088.1">
    <property type="nucleotide sequence ID" value="NZ_PVNK01000260.1"/>
</dbReference>
<dbReference type="SUPFAM" id="SSF55874">
    <property type="entry name" value="ATPase domain of HSP90 chaperone/DNA topoisomerase II/histidine kinase"/>
    <property type="match status" value="1"/>
</dbReference>
<evidence type="ECO:0000259" key="2">
    <source>
        <dbReference type="SMART" id="SM00387"/>
    </source>
</evidence>
<sequence length="169" mass="18302">MRLAEDSDDELVVPIRRESDLNHARMIARETCKLVEIRGYQAQKIVTAVSELARNIARYTGGGRIRFRVDTLTESIIVVAEDDGPGITNLDEILSGGYRSRTGLGRGLLGSRELADRFDIQTAPAGTTVRVAFDYGGRGSRGSGSRKSRGGSSGDRDAGRGKAWTTSTR</sequence>
<dbReference type="GO" id="GO:0004674">
    <property type="term" value="F:protein serine/threonine kinase activity"/>
    <property type="evidence" value="ECO:0007669"/>
    <property type="project" value="UniProtKB-EC"/>
</dbReference>
<dbReference type="AlphaFoldDB" id="A0A2S9XDV5"/>
<dbReference type="EMBL" id="PVNK01000260">
    <property type="protein sequence ID" value="PRP91042.1"/>
    <property type="molecule type" value="Genomic_DNA"/>
</dbReference>
<protein>
    <submittedName>
        <fullName evidence="3">Serine/threonine-protein kinase RsbT</fullName>
        <ecNumber evidence="3">2.7.11.1</ecNumber>
    </submittedName>
</protein>
<feature type="domain" description="Histidine kinase/HSP90-like ATPase" evidence="2">
    <location>
        <begin position="40"/>
        <end position="137"/>
    </location>
</feature>
<dbReference type="Gene3D" id="3.30.565.10">
    <property type="entry name" value="Histidine kinase-like ATPase, C-terminal domain"/>
    <property type="match status" value="1"/>
</dbReference>
<keyword evidence="3" id="KW-0418">Kinase</keyword>
<reference evidence="3 4" key="1">
    <citation type="submission" date="2018-03" db="EMBL/GenBank/DDBJ databases">
        <title>Draft Genome Sequences of the Obligatory Marine Myxobacteria Enhygromyxa salina SWB005.</title>
        <authorList>
            <person name="Poehlein A."/>
            <person name="Moghaddam J.A."/>
            <person name="Harms H."/>
            <person name="Alanjari M."/>
            <person name="Koenig G.M."/>
            <person name="Daniel R."/>
            <person name="Schaeberle T.F."/>
        </authorList>
    </citation>
    <scope>NUCLEOTIDE SEQUENCE [LARGE SCALE GENOMIC DNA]</scope>
    <source>
        <strain evidence="3 4">SWB005</strain>
    </source>
</reference>